<feature type="compositionally biased region" description="Basic and acidic residues" evidence="6">
    <location>
        <begin position="246"/>
        <end position="260"/>
    </location>
</feature>
<keyword evidence="2" id="KW-0677">Repeat</keyword>
<reference evidence="8 9" key="1">
    <citation type="journal article" date="2017" name="Nat. Ecol. Evol.">
        <title>Scallop genome provides insights into evolution of bilaterian karyotype and development.</title>
        <authorList>
            <person name="Wang S."/>
            <person name="Zhang J."/>
            <person name="Jiao W."/>
            <person name="Li J."/>
            <person name="Xun X."/>
            <person name="Sun Y."/>
            <person name="Guo X."/>
            <person name="Huan P."/>
            <person name="Dong B."/>
            <person name="Zhang L."/>
            <person name="Hu X."/>
            <person name="Sun X."/>
            <person name="Wang J."/>
            <person name="Zhao C."/>
            <person name="Wang Y."/>
            <person name="Wang D."/>
            <person name="Huang X."/>
            <person name="Wang R."/>
            <person name="Lv J."/>
            <person name="Li Y."/>
            <person name="Zhang Z."/>
            <person name="Liu B."/>
            <person name="Lu W."/>
            <person name="Hui Y."/>
            <person name="Liang J."/>
            <person name="Zhou Z."/>
            <person name="Hou R."/>
            <person name="Li X."/>
            <person name="Liu Y."/>
            <person name="Li H."/>
            <person name="Ning X."/>
            <person name="Lin Y."/>
            <person name="Zhao L."/>
            <person name="Xing Q."/>
            <person name="Dou J."/>
            <person name="Li Y."/>
            <person name="Mao J."/>
            <person name="Guo H."/>
            <person name="Dou H."/>
            <person name="Li T."/>
            <person name="Mu C."/>
            <person name="Jiang W."/>
            <person name="Fu Q."/>
            <person name="Fu X."/>
            <person name="Miao Y."/>
            <person name="Liu J."/>
            <person name="Yu Q."/>
            <person name="Li R."/>
            <person name="Liao H."/>
            <person name="Li X."/>
            <person name="Kong Y."/>
            <person name="Jiang Z."/>
            <person name="Chourrout D."/>
            <person name="Li R."/>
            <person name="Bao Z."/>
        </authorList>
    </citation>
    <scope>NUCLEOTIDE SEQUENCE [LARGE SCALE GENOMIC DNA]</scope>
    <source>
        <strain evidence="8 9">PY_sf001</strain>
    </source>
</reference>
<feature type="compositionally biased region" description="Low complexity" evidence="6">
    <location>
        <begin position="332"/>
        <end position="343"/>
    </location>
</feature>
<dbReference type="PANTHER" id="PTHR24379">
    <property type="entry name" value="KRAB AND ZINC FINGER DOMAIN-CONTAINING"/>
    <property type="match status" value="1"/>
</dbReference>
<feature type="domain" description="C2H2-type" evidence="7">
    <location>
        <begin position="1067"/>
        <end position="1095"/>
    </location>
</feature>
<feature type="compositionally biased region" description="Polar residues" evidence="6">
    <location>
        <begin position="112"/>
        <end position="130"/>
    </location>
</feature>
<feature type="compositionally biased region" description="Basic and acidic residues" evidence="6">
    <location>
        <begin position="1027"/>
        <end position="1036"/>
    </location>
</feature>
<gene>
    <name evidence="8" type="ORF">KP79_PYT06835</name>
</gene>
<dbReference type="Proteomes" id="UP000242188">
    <property type="component" value="Unassembled WGS sequence"/>
</dbReference>
<feature type="compositionally biased region" description="Basic and acidic residues" evidence="6">
    <location>
        <begin position="169"/>
        <end position="187"/>
    </location>
</feature>
<feature type="region of interest" description="Disordered" evidence="6">
    <location>
        <begin position="576"/>
        <end position="621"/>
    </location>
</feature>
<evidence type="ECO:0000256" key="1">
    <source>
        <dbReference type="ARBA" id="ARBA00022723"/>
    </source>
</evidence>
<keyword evidence="4" id="KW-0862">Zinc</keyword>
<feature type="region of interest" description="Disordered" evidence="6">
    <location>
        <begin position="1424"/>
        <end position="1448"/>
    </location>
</feature>
<feature type="compositionally biased region" description="Basic and acidic residues" evidence="6">
    <location>
        <begin position="411"/>
        <end position="424"/>
    </location>
</feature>
<feature type="compositionally biased region" description="Polar residues" evidence="6">
    <location>
        <begin position="1"/>
        <end position="24"/>
    </location>
</feature>
<feature type="compositionally biased region" description="Acidic residues" evidence="6">
    <location>
        <begin position="1379"/>
        <end position="1401"/>
    </location>
</feature>
<evidence type="ECO:0000313" key="8">
    <source>
        <dbReference type="EMBL" id="OWF52508.1"/>
    </source>
</evidence>
<dbReference type="InterPro" id="IPR013087">
    <property type="entry name" value="Znf_C2H2_type"/>
</dbReference>
<feature type="domain" description="C2H2-type" evidence="7">
    <location>
        <begin position="850"/>
        <end position="877"/>
    </location>
</feature>
<dbReference type="PROSITE" id="PS50157">
    <property type="entry name" value="ZINC_FINGER_C2H2_2"/>
    <property type="match status" value="6"/>
</dbReference>
<dbReference type="SUPFAM" id="SSF57667">
    <property type="entry name" value="beta-beta-alpha zinc fingers"/>
    <property type="match status" value="4"/>
</dbReference>
<keyword evidence="1" id="KW-0479">Metal-binding</keyword>
<evidence type="ECO:0000256" key="6">
    <source>
        <dbReference type="SAM" id="MobiDB-lite"/>
    </source>
</evidence>
<dbReference type="Gene3D" id="3.30.160.60">
    <property type="entry name" value="Classic Zinc Finger"/>
    <property type="match status" value="5"/>
</dbReference>
<dbReference type="OrthoDB" id="2687452at2759"/>
<accession>A0A210QUT2</accession>
<evidence type="ECO:0000259" key="7">
    <source>
        <dbReference type="PROSITE" id="PS50157"/>
    </source>
</evidence>
<evidence type="ECO:0000256" key="5">
    <source>
        <dbReference type="PROSITE-ProRule" id="PRU00042"/>
    </source>
</evidence>
<dbReference type="GO" id="GO:0008270">
    <property type="term" value="F:zinc ion binding"/>
    <property type="evidence" value="ECO:0007669"/>
    <property type="project" value="UniProtKB-KW"/>
</dbReference>
<feature type="domain" description="C2H2-type" evidence="7">
    <location>
        <begin position="878"/>
        <end position="906"/>
    </location>
</feature>
<feature type="region of interest" description="Disordered" evidence="6">
    <location>
        <begin position="1023"/>
        <end position="1046"/>
    </location>
</feature>
<comment type="caution">
    <text evidence="8">The sequence shown here is derived from an EMBL/GenBank/DDBJ whole genome shotgun (WGS) entry which is preliminary data.</text>
</comment>
<feature type="compositionally biased region" description="Basic and acidic residues" evidence="6">
    <location>
        <begin position="297"/>
        <end position="325"/>
    </location>
</feature>
<sequence>MPATRNQSPQVTGRLTRNTSPRQSDPSRPDARTRQASPRGAGKTEIKILSPRSQGKEKSSGTQSRLLPRKVGNSGEERNVKLSNEKSATNPDEASKVPLTSQIKQNKKSLENDTVQNPSRLSRIQASQEPIKNKDQEKEETQLEGRTARRLTRKCIDTPELPVSGAKSKFVERTANRRSFRGEKEADSQPEVQSVKEVLSSSASKELVSEGIDGKATREDGESESQQRNNDSDYNTKSNTPSGTKDAQKKNTLTRDKASEGKNASLSEVTKASEKSQMPGSDESGEENVAKRRGKKRSNDDDSANKEETKRKKVDDKDTESEGKKGPGLGKSTATSAVSSDDTFSPRRSGRGVVPNRRFKDMEMNFSLTSKRRQSADDGEKSKTTSSVKKKTDKSKAKENDIKSEPVALPKYEDDDHIDQPKMKDDINPCVLEEKTDHQDVVMETVEEHTNWIGEEVVAASRELVIEPMEEDTTTATVIVESARNEPDTTENAVSEEQNTAALESSEEFVSEENLEDIAQQTMHLLMRENGLGRSGENFVVTVSSEEINKSKLTTASEISGEVDQVKDSNVLEVTMETENKETVESSSKETDAEDETNKETSVETEQNQEKDKNTTSGDTETEIVHCAETVKNLEGYKVIRLEDMVQDLGGNTKASELTARAVTNIEKDVDEEIIRKILLSNKTFKDTDEIEIQFIGGDDSSGEINEANILSEKIVAMKNITKSNMSTTSTQTPIISSRIANLPGKGKKTSPVQPPRIKTIRVNIQRPDGREETKEVDSEEGKPQEFVIVHLPEGTKVTRPQVKDDKNEETVPFDQTGDGTFICGVCDYTTPKKANWYKHKKKHMTQKPHCCMKCGYQAATSSNLKRHLAIHDDIRDFQCEFCFMTFRQKIHLERHVKYRHEVKKVKCPLCDYVCANENPDLKVHIKRRHLPQDSNDGSVRAFACDECGAVAINRKDLKQHMKFHRKGPELKLYCEHCSFVTDCESRLRRHMFIHTNEKPFQCGLCEYRGTQKEHVLRHMKSQHNIDIQKKGRSSDEASVDGSTDSRDLLLDKKPYKTDYSSQEKIFACNHCSMKFAKLLNLYKHLHAQHKTILPDQGEDEYLCVVCDFRTGSKKNLLVHMRKHNVQDQTPPSHVYSCVLCRYMNPKRRNLFQHMKKKHNIEIVMRDDGSTSCFLTDSSSNVAGKDDSLQNILTVGDIVTTTTDDSQLQIVMDACEKSAVQVQNVINLEDIANCVSNPHSNSNNIIILEQGQSNTFVQHEAAEAIEGLQALAEQPGILESQEIIADPDAQTVTVEEVQTSKGLAENMETEIVTMETEILKSFQQESGSDIKKEKESDIQLSEDQIMNLSSGDYVEINGEMYKVEISAEDGNAGELENRETEEEEEEEEEEEFTSELVEASEEQQVTVSDENAFQEFVQMMTECTEDTSTTPIASHTASSSSEVLTDSQAGGTAIQIIPTDSSTASDHAGGSHIINSDQDVDSLTVLAEITNAASEVETEFITIQGTGVTDHTEPSNVMTVVNAATSADEGSVSVVDVLLFTINGSSYNNATNLKEPESELKCRNCL</sequence>
<feature type="region of interest" description="Disordered" evidence="6">
    <location>
        <begin position="1"/>
        <end position="424"/>
    </location>
</feature>
<feature type="domain" description="C2H2-type" evidence="7">
    <location>
        <begin position="943"/>
        <end position="970"/>
    </location>
</feature>
<dbReference type="PANTHER" id="PTHR24379:SF121">
    <property type="entry name" value="C2H2-TYPE DOMAIN-CONTAINING PROTEIN"/>
    <property type="match status" value="1"/>
</dbReference>
<dbReference type="InterPro" id="IPR036236">
    <property type="entry name" value="Znf_C2H2_sf"/>
</dbReference>
<keyword evidence="3 5" id="KW-0863">Zinc-finger</keyword>
<organism evidence="8 9">
    <name type="scientific">Mizuhopecten yessoensis</name>
    <name type="common">Japanese scallop</name>
    <name type="synonym">Patinopecten yessoensis</name>
    <dbReference type="NCBI Taxonomy" id="6573"/>
    <lineage>
        <taxon>Eukaryota</taxon>
        <taxon>Metazoa</taxon>
        <taxon>Spiralia</taxon>
        <taxon>Lophotrochozoa</taxon>
        <taxon>Mollusca</taxon>
        <taxon>Bivalvia</taxon>
        <taxon>Autobranchia</taxon>
        <taxon>Pteriomorphia</taxon>
        <taxon>Pectinida</taxon>
        <taxon>Pectinoidea</taxon>
        <taxon>Pectinidae</taxon>
        <taxon>Mizuhopecten</taxon>
    </lineage>
</organism>
<feature type="compositionally biased region" description="Polar residues" evidence="6">
    <location>
        <begin position="262"/>
        <end position="279"/>
    </location>
</feature>
<evidence type="ECO:0000313" key="9">
    <source>
        <dbReference type="Proteomes" id="UP000242188"/>
    </source>
</evidence>
<feature type="compositionally biased region" description="Basic and acidic residues" evidence="6">
    <location>
        <begin position="374"/>
        <end position="383"/>
    </location>
</feature>
<feature type="compositionally biased region" description="Polar residues" evidence="6">
    <location>
        <begin position="85"/>
        <end position="104"/>
    </location>
</feature>
<dbReference type="EMBL" id="NEDP02001786">
    <property type="protein sequence ID" value="OWF52508.1"/>
    <property type="molecule type" value="Genomic_DNA"/>
</dbReference>
<feature type="compositionally biased region" description="Polar residues" evidence="6">
    <location>
        <begin position="1426"/>
        <end position="1448"/>
    </location>
</feature>
<proteinExistence type="predicted"/>
<dbReference type="FunFam" id="3.30.160.60:FF:000446">
    <property type="entry name" value="Zinc finger protein"/>
    <property type="match status" value="1"/>
</dbReference>
<evidence type="ECO:0000256" key="4">
    <source>
        <dbReference type="ARBA" id="ARBA00022833"/>
    </source>
</evidence>
<feature type="domain" description="C2H2-type" evidence="7">
    <location>
        <begin position="822"/>
        <end position="849"/>
    </location>
</feature>
<feature type="domain" description="C2H2-type" evidence="7">
    <location>
        <begin position="973"/>
        <end position="1000"/>
    </location>
</feature>
<feature type="region of interest" description="Disordered" evidence="6">
    <location>
        <begin position="1366"/>
        <end position="1404"/>
    </location>
</feature>
<feature type="compositionally biased region" description="Basic and acidic residues" evidence="6">
    <location>
        <begin position="75"/>
        <end position="84"/>
    </location>
</feature>
<evidence type="ECO:0000256" key="3">
    <source>
        <dbReference type="ARBA" id="ARBA00022771"/>
    </source>
</evidence>
<dbReference type="PROSITE" id="PS00028">
    <property type="entry name" value="ZINC_FINGER_C2H2_1"/>
    <property type="match status" value="2"/>
</dbReference>
<name>A0A210QUT2_MIZYE</name>
<keyword evidence="9" id="KW-1185">Reference proteome</keyword>
<dbReference type="SMART" id="SM00355">
    <property type="entry name" value="ZnF_C2H2"/>
    <property type="match status" value="10"/>
</dbReference>
<feature type="compositionally biased region" description="Basic and acidic residues" evidence="6">
    <location>
        <begin position="394"/>
        <end position="404"/>
    </location>
</feature>
<feature type="compositionally biased region" description="Basic and acidic residues" evidence="6">
    <location>
        <begin position="578"/>
        <end position="614"/>
    </location>
</feature>
<protein>
    <submittedName>
        <fullName evidence="8">Transcriptional repressor CTCF</fullName>
    </submittedName>
</protein>
<feature type="compositionally biased region" description="Basic and acidic residues" evidence="6">
    <location>
        <begin position="131"/>
        <end position="147"/>
    </location>
</feature>
<feature type="compositionally biased region" description="Polar residues" evidence="6">
    <location>
        <begin position="224"/>
        <end position="245"/>
    </location>
</feature>
<evidence type="ECO:0000256" key="2">
    <source>
        <dbReference type="ARBA" id="ARBA00022737"/>
    </source>
</evidence>